<feature type="region of interest" description="Disordered" evidence="1">
    <location>
        <begin position="168"/>
        <end position="344"/>
    </location>
</feature>
<proteinExistence type="predicted"/>
<organism evidence="2 3">
    <name type="scientific">Coprinopsis marcescibilis</name>
    <name type="common">Agaric fungus</name>
    <name type="synonym">Psathyrella marcescibilis</name>
    <dbReference type="NCBI Taxonomy" id="230819"/>
    <lineage>
        <taxon>Eukaryota</taxon>
        <taxon>Fungi</taxon>
        <taxon>Dikarya</taxon>
        <taxon>Basidiomycota</taxon>
        <taxon>Agaricomycotina</taxon>
        <taxon>Agaricomycetes</taxon>
        <taxon>Agaricomycetidae</taxon>
        <taxon>Agaricales</taxon>
        <taxon>Agaricineae</taxon>
        <taxon>Psathyrellaceae</taxon>
        <taxon>Coprinopsis</taxon>
    </lineage>
</organism>
<evidence type="ECO:0000313" key="3">
    <source>
        <dbReference type="Proteomes" id="UP000307440"/>
    </source>
</evidence>
<feature type="region of interest" description="Disordered" evidence="1">
    <location>
        <begin position="28"/>
        <end position="53"/>
    </location>
</feature>
<dbReference type="Proteomes" id="UP000307440">
    <property type="component" value="Unassembled WGS sequence"/>
</dbReference>
<feature type="region of interest" description="Disordered" evidence="1">
    <location>
        <begin position="66"/>
        <end position="130"/>
    </location>
</feature>
<evidence type="ECO:0000256" key="1">
    <source>
        <dbReference type="SAM" id="MobiDB-lite"/>
    </source>
</evidence>
<sequence>MFRFTNSSQPVASSSNAPSLLSNHVQANSAANYSGNPASIADHTSTSGSEGMGRLRTASYASLITNSSSGEELEEDFLSENEKQAIPPKHRDQRHFFNTHSGTASVFVPPSPHTEPEAPEEGSEQEDDDWSVAEIETKALPTKYRYNGKKQYILRTESAAFVAERMVTRPTGSSASSVRVPTVDEPTATPLASSSDSGDATGRPPLSVTIVHNQEAQAVQPEPLKKVRLTDPEPDANTGQDAGLQARATTRAQKKRATEPQLQPEEPQASKGPRTTTRASKRTAPSKVQPEQVRTSSLPETVPRASKRTLEAEVQPDSEEAQTSKGARRTTRAASKRAAAGVVQPVAAKASRVVRMVAPAADIEVQAQAEVGPDAPEPKRRRSARGANSVKPQPNYKV</sequence>
<keyword evidence="3" id="KW-1185">Reference proteome</keyword>
<protein>
    <submittedName>
        <fullName evidence="2">Uncharacterized protein</fullName>
    </submittedName>
</protein>
<gene>
    <name evidence="2" type="ORF">FA15DRAFT_655835</name>
</gene>
<feature type="compositionally biased region" description="Basic residues" evidence="1">
    <location>
        <begin position="326"/>
        <end position="335"/>
    </location>
</feature>
<reference evidence="2 3" key="1">
    <citation type="journal article" date="2019" name="Nat. Ecol. Evol.">
        <title>Megaphylogeny resolves global patterns of mushroom evolution.</title>
        <authorList>
            <person name="Varga T."/>
            <person name="Krizsan K."/>
            <person name="Foldi C."/>
            <person name="Dima B."/>
            <person name="Sanchez-Garcia M."/>
            <person name="Sanchez-Ramirez S."/>
            <person name="Szollosi G.J."/>
            <person name="Szarkandi J.G."/>
            <person name="Papp V."/>
            <person name="Albert L."/>
            <person name="Andreopoulos W."/>
            <person name="Angelini C."/>
            <person name="Antonin V."/>
            <person name="Barry K.W."/>
            <person name="Bougher N.L."/>
            <person name="Buchanan P."/>
            <person name="Buyck B."/>
            <person name="Bense V."/>
            <person name="Catcheside P."/>
            <person name="Chovatia M."/>
            <person name="Cooper J."/>
            <person name="Damon W."/>
            <person name="Desjardin D."/>
            <person name="Finy P."/>
            <person name="Geml J."/>
            <person name="Haridas S."/>
            <person name="Hughes K."/>
            <person name="Justo A."/>
            <person name="Karasinski D."/>
            <person name="Kautmanova I."/>
            <person name="Kiss B."/>
            <person name="Kocsube S."/>
            <person name="Kotiranta H."/>
            <person name="LaButti K.M."/>
            <person name="Lechner B.E."/>
            <person name="Liimatainen K."/>
            <person name="Lipzen A."/>
            <person name="Lukacs Z."/>
            <person name="Mihaltcheva S."/>
            <person name="Morgado L.N."/>
            <person name="Niskanen T."/>
            <person name="Noordeloos M.E."/>
            <person name="Ohm R.A."/>
            <person name="Ortiz-Santana B."/>
            <person name="Ovrebo C."/>
            <person name="Racz N."/>
            <person name="Riley R."/>
            <person name="Savchenko A."/>
            <person name="Shiryaev A."/>
            <person name="Soop K."/>
            <person name="Spirin V."/>
            <person name="Szebenyi C."/>
            <person name="Tomsovsky M."/>
            <person name="Tulloss R.E."/>
            <person name="Uehling J."/>
            <person name="Grigoriev I.V."/>
            <person name="Vagvolgyi C."/>
            <person name="Papp T."/>
            <person name="Martin F.M."/>
            <person name="Miettinen O."/>
            <person name="Hibbett D.S."/>
            <person name="Nagy L.G."/>
        </authorList>
    </citation>
    <scope>NUCLEOTIDE SEQUENCE [LARGE SCALE GENOMIC DNA]</scope>
    <source>
        <strain evidence="2 3">CBS 121175</strain>
    </source>
</reference>
<name>A0A5C3KV30_COPMA</name>
<dbReference type="EMBL" id="ML210199">
    <property type="protein sequence ID" value="TFK24519.1"/>
    <property type="molecule type" value="Genomic_DNA"/>
</dbReference>
<feature type="region of interest" description="Disordered" evidence="1">
    <location>
        <begin position="362"/>
        <end position="398"/>
    </location>
</feature>
<feature type="compositionally biased region" description="Polar residues" evidence="1">
    <location>
        <begin position="170"/>
        <end position="179"/>
    </location>
</feature>
<accession>A0A5C3KV30</accession>
<feature type="compositionally biased region" description="Acidic residues" evidence="1">
    <location>
        <begin position="117"/>
        <end position="130"/>
    </location>
</feature>
<evidence type="ECO:0000313" key="2">
    <source>
        <dbReference type="EMBL" id="TFK24519.1"/>
    </source>
</evidence>
<feature type="compositionally biased region" description="Polar residues" evidence="1">
    <location>
        <begin position="28"/>
        <end position="49"/>
    </location>
</feature>
<dbReference type="AlphaFoldDB" id="A0A5C3KV30"/>